<dbReference type="SMART" id="SM00184">
    <property type="entry name" value="RING"/>
    <property type="match status" value="1"/>
</dbReference>
<evidence type="ECO:0000256" key="14">
    <source>
        <dbReference type="PROSITE-ProRule" id="PRU00175"/>
    </source>
</evidence>
<evidence type="ECO:0000256" key="13">
    <source>
        <dbReference type="ARBA" id="ARBA00024209"/>
    </source>
</evidence>
<dbReference type="InterPro" id="IPR001841">
    <property type="entry name" value="Znf_RING"/>
</dbReference>
<protein>
    <recommendedName>
        <fullName evidence="4">RING-type E3 ubiquitin transferase</fullName>
        <ecNumber evidence="4">2.3.2.27</ecNumber>
    </recommendedName>
</protein>
<dbReference type="GO" id="GO:0008270">
    <property type="term" value="F:zinc ion binding"/>
    <property type="evidence" value="ECO:0007669"/>
    <property type="project" value="UniProtKB-KW"/>
</dbReference>
<dbReference type="AlphaFoldDB" id="A0A9Q1Q937"/>
<proteinExistence type="inferred from homology"/>
<dbReference type="FunFam" id="3.30.40.10:FF:000231">
    <property type="entry name" value="RING-H2 finger protein ATL46"/>
    <property type="match status" value="1"/>
</dbReference>
<feature type="region of interest" description="Disordered" evidence="15">
    <location>
        <begin position="349"/>
        <end position="371"/>
    </location>
</feature>
<evidence type="ECO:0000256" key="5">
    <source>
        <dbReference type="ARBA" id="ARBA00022679"/>
    </source>
</evidence>
<dbReference type="PROSITE" id="PS50089">
    <property type="entry name" value="ZF_RING_2"/>
    <property type="match status" value="1"/>
</dbReference>
<dbReference type="GO" id="GO:0016020">
    <property type="term" value="C:membrane"/>
    <property type="evidence" value="ECO:0007669"/>
    <property type="project" value="UniProtKB-SubCell"/>
</dbReference>
<evidence type="ECO:0000256" key="2">
    <source>
        <dbReference type="ARBA" id="ARBA00004167"/>
    </source>
</evidence>
<dbReference type="Pfam" id="PF13639">
    <property type="entry name" value="zf-RING_2"/>
    <property type="match status" value="1"/>
</dbReference>
<evidence type="ECO:0000256" key="6">
    <source>
        <dbReference type="ARBA" id="ARBA00022692"/>
    </source>
</evidence>
<keyword evidence="10" id="KW-0862">Zinc</keyword>
<keyword evidence="8 14" id="KW-0863">Zinc-finger</keyword>
<dbReference type="InterPro" id="IPR013083">
    <property type="entry name" value="Znf_RING/FYVE/PHD"/>
</dbReference>
<evidence type="ECO:0000259" key="17">
    <source>
        <dbReference type="PROSITE" id="PS50089"/>
    </source>
</evidence>
<evidence type="ECO:0000256" key="7">
    <source>
        <dbReference type="ARBA" id="ARBA00022723"/>
    </source>
</evidence>
<gene>
    <name evidence="18" type="ORF">Cgig2_032806</name>
</gene>
<evidence type="ECO:0000256" key="11">
    <source>
        <dbReference type="ARBA" id="ARBA00022989"/>
    </source>
</evidence>
<evidence type="ECO:0000256" key="8">
    <source>
        <dbReference type="ARBA" id="ARBA00022771"/>
    </source>
</evidence>
<dbReference type="PANTHER" id="PTHR45768:SF10">
    <property type="entry name" value="RING-H2 FINGER PROTEIN ATL13-RELATED"/>
    <property type="match status" value="1"/>
</dbReference>
<keyword evidence="5" id="KW-0808">Transferase</keyword>
<evidence type="ECO:0000256" key="4">
    <source>
        <dbReference type="ARBA" id="ARBA00012483"/>
    </source>
</evidence>
<dbReference type="CDD" id="cd16461">
    <property type="entry name" value="RING-H2_EL5-like"/>
    <property type="match status" value="1"/>
</dbReference>
<evidence type="ECO:0000256" key="16">
    <source>
        <dbReference type="SAM" id="Phobius"/>
    </source>
</evidence>
<feature type="domain" description="RING-type" evidence="17">
    <location>
        <begin position="122"/>
        <end position="164"/>
    </location>
</feature>
<keyword evidence="19" id="KW-1185">Reference proteome</keyword>
<evidence type="ECO:0000256" key="15">
    <source>
        <dbReference type="SAM" id="MobiDB-lite"/>
    </source>
</evidence>
<dbReference type="Proteomes" id="UP001153076">
    <property type="component" value="Unassembled WGS sequence"/>
</dbReference>
<dbReference type="PANTHER" id="PTHR45768">
    <property type="entry name" value="E3 UBIQUITIN-PROTEIN LIGASE RNF13-LIKE"/>
    <property type="match status" value="1"/>
</dbReference>
<keyword evidence="9" id="KW-0833">Ubl conjugation pathway</keyword>
<dbReference type="Gene3D" id="3.30.40.10">
    <property type="entry name" value="Zinc/RING finger domain, C3HC4 (zinc finger)"/>
    <property type="match status" value="1"/>
</dbReference>
<sequence>MGKSDPSISPPPLLSPLLFLSAPSSPTSNLDSKISPSILLIIVILAIIFFVSGLLHLLVRCLLRPTTRIRDPDELNPDPTALQGQLRQLFHLHNGGVDQSFIDTLPVFPYKAIMGVKDPFDCAVCLCEFEAEDKLRLLPKCSHAFHVECIDTWLLSHSTCPLCRFSLLNGFNGVGGNGVDHVPFPFVCVLESSRDMGDSVPDSDPNMAVEGDVGSGLGLGLGSGRASDLGSEAREKEEGERIVTVKLGKFRNVDGGEGSSENNYDNNNNNGNLGSRRCFSMGSFAYVLDETTSLQVPIRTPAKKKQTGKKPTLPLKPGYSAAISEYGSDSTREFSGIEALKNIEFHNGNEKLHSHPENGNGNGNGNVSGRSKRESFSISKIWMRGERGKKGNDSSRRTISEIEIDDGCERPGLTNWLLFAGTFGVIRMHVFYDSLVAAVLAELNKDQPMTTLTHCRPSEELQITLDLDEEAYKLERKLRREAADRE</sequence>
<dbReference type="OrthoDB" id="8062037at2759"/>
<organism evidence="18 19">
    <name type="scientific">Carnegiea gigantea</name>
    <dbReference type="NCBI Taxonomy" id="171969"/>
    <lineage>
        <taxon>Eukaryota</taxon>
        <taxon>Viridiplantae</taxon>
        <taxon>Streptophyta</taxon>
        <taxon>Embryophyta</taxon>
        <taxon>Tracheophyta</taxon>
        <taxon>Spermatophyta</taxon>
        <taxon>Magnoliopsida</taxon>
        <taxon>eudicotyledons</taxon>
        <taxon>Gunneridae</taxon>
        <taxon>Pentapetalae</taxon>
        <taxon>Caryophyllales</taxon>
        <taxon>Cactineae</taxon>
        <taxon>Cactaceae</taxon>
        <taxon>Cactoideae</taxon>
        <taxon>Echinocereeae</taxon>
        <taxon>Carnegiea</taxon>
    </lineage>
</organism>
<comment type="subcellular location">
    <subcellularLocation>
        <location evidence="2">Membrane</location>
        <topology evidence="2">Single-pass membrane protein</topology>
    </subcellularLocation>
</comment>
<keyword evidence="6 16" id="KW-0812">Transmembrane</keyword>
<comment type="pathway">
    <text evidence="3">Protein modification; protein ubiquitination.</text>
</comment>
<evidence type="ECO:0000313" key="19">
    <source>
        <dbReference type="Proteomes" id="UP001153076"/>
    </source>
</evidence>
<feature type="transmembrane region" description="Helical" evidence="16">
    <location>
        <begin position="34"/>
        <end position="59"/>
    </location>
</feature>
<evidence type="ECO:0000256" key="9">
    <source>
        <dbReference type="ARBA" id="ARBA00022786"/>
    </source>
</evidence>
<evidence type="ECO:0000256" key="1">
    <source>
        <dbReference type="ARBA" id="ARBA00000900"/>
    </source>
</evidence>
<name>A0A9Q1Q937_9CARY</name>
<evidence type="ECO:0000313" key="18">
    <source>
        <dbReference type="EMBL" id="KAJ8432974.1"/>
    </source>
</evidence>
<evidence type="ECO:0000256" key="12">
    <source>
        <dbReference type="ARBA" id="ARBA00023136"/>
    </source>
</evidence>
<comment type="similarity">
    <text evidence="13">Belongs to the RING-type zinc finger family. ATL subfamily.</text>
</comment>
<keyword evidence="7" id="KW-0479">Metal-binding</keyword>
<keyword evidence="11 16" id="KW-1133">Transmembrane helix</keyword>
<evidence type="ECO:0000256" key="3">
    <source>
        <dbReference type="ARBA" id="ARBA00004906"/>
    </source>
</evidence>
<dbReference type="EC" id="2.3.2.27" evidence="4"/>
<accession>A0A9Q1Q937</accession>
<comment type="catalytic activity">
    <reaction evidence="1">
        <text>S-ubiquitinyl-[E2 ubiquitin-conjugating enzyme]-L-cysteine + [acceptor protein]-L-lysine = [E2 ubiquitin-conjugating enzyme]-L-cysteine + N(6)-ubiquitinyl-[acceptor protein]-L-lysine.</text>
        <dbReference type="EC" id="2.3.2.27"/>
    </reaction>
</comment>
<dbReference type="SUPFAM" id="SSF57850">
    <property type="entry name" value="RING/U-box"/>
    <property type="match status" value="1"/>
</dbReference>
<keyword evidence="12 16" id="KW-0472">Membrane</keyword>
<evidence type="ECO:0000256" key="10">
    <source>
        <dbReference type="ARBA" id="ARBA00022833"/>
    </source>
</evidence>
<reference evidence="18" key="1">
    <citation type="submission" date="2022-04" db="EMBL/GenBank/DDBJ databases">
        <title>Carnegiea gigantea Genome sequencing and assembly v2.</title>
        <authorList>
            <person name="Copetti D."/>
            <person name="Sanderson M.J."/>
            <person name="Burquez A."/>
            <person name="Wojciechowski M.F."/>
        </authorList>
    </citation>
    <scope>NUCLEOTIDE SEQUENCE</scope>
    <source>
        <strain evidence="18">SGP5-SGP5p</strain>
        <tissue evidence="18">Aerial part</tissue>
    </source>
</reference>
<comment type="caution">
    <text evidence="18">The sequence shown here is derived from an EMBL/GenBank/DDBJ whole genome shotgun (WGS) entry which is preliminary data.</text>
</comment>
<dbReference type="EMBL" id="JAKOGI010000570">
    <property type="protein sequence ID" value="KAJ8432974.1"/>
    <property type="molecule type" value="Genomic_DNA"/>
</dbReference>
<dbReference type="GO" id="GO:0061630">
    <property type="term" value="F:ubiquitin protein ligase activity"/>
    <property type="evidence" value="ECO:0007669"/>
    <property type="project" value="UniProtKB-EC"/>
</dbReference>